<dbReference type="AlphaFoldDB" id="A0A1T5AZY1"/>
<dbReference type="Proteomes" id="UP000189981">
    <property type="component" value="Unassembled WGS sequence"/>
</dbReference>
<keyword evidence="2" id="KW-1185">Reference proteome</keyword>
<dbReference type="EMBL" id="FUYR01000001">
    <property type="protein sequence ID" value="SKB40183.1"/>
    <property type="molecule type" value="Genomic_DNA"/>
</dbReference>
<sequence>MPIFNFKYYGFKYYGWFTAIILLCFSITSKGQNSFGVRITPSQIVSPKVTNTSSALIYGERRLAFDAAVDYRHELTKNFSIGTGLNIGLIDFNHVMIAPVDAFGSGTGSGKIYINSTNDNFVYTGLILTPDYRFKIHRSTLHLSSGPNIRAYYGNEAPDVSNYAFNRTAPWNPVIDPADFEVSIPSAKGKLRVDLTTSLTIERRVSERTNILFGIRYNLGFKPISEGTMYVNMYGQRFDGRFDIRSSYIGLDLQLRYLTKAPNSGYDRLAPIASDNQDFRRAIYIDVLGSSPLGSINYDMRLKRHHNDGLGFRAGFGLGSFVQSDYTKTSRYYSLPIGVSYVVGPKRHGLEAGIGYTAQFLTTTTPPDVENNSSFANLNIGYRFQPLKDGLLFRLYWTPTFKNNDFYYDQPGDANFHTQWAGASIGFSFR</sequence>
<protein>
    <submittedName>
        <fullName evidence="1">Uncharacterized protein</fullName>
    </submittedName>
</protein>
<dbReference type="OrthoDB" id="966005at2"/>
<gene>
    <name evidence="1" type="ORF">SAMN05661099_1146</name>
</gene>
<evidence type="ECO:0000313" key="2">
    <source>
        <dbReference type="Proteomes" id="UP000189981"/>
    </source>
</evidence>
<dbReference type="RefSeq" id="WP_079701656.1">
    <property type="nucleotide sequence ID" value="NZ_FUYR01000001.1"/>
</dbReference>
<proteinExistence type="predicted"/>
<name>A0A1T5AZY1_9SPHI</name>
<evidence type="ECO:0000313" key="1">
    <source>
        <dbReference type="EMBL" id="SKB40183.1"/>
    </source>
</evidence>
<reference evidence="2" key="1">
    <citation type="submission" date="2017-02" db="EMBL/GenBank/DDBJ databases">
        <authorList>
            <person name="Varghese N."/>
            <person name="Submissions S."/>
        </authorList>
    </citation>
    <scope>NUCLEOTIDE SEQUENCE [LARGE SCALE GENOMIC DNA]</scope>
    <source>
        <strain evidence="2">DSM 22385</strain>
    </source>
</reference>
<organism evidence="1 2">
    <name type="scientific">Daejeonella lutea</name>
    <dbReference type="NCBI Taxonomy" id="572036"/>
    <lineage>
        <taxon>Bacteria</taxon>
        <taxon>Pseudomonadati</taxon>
        <taxon>Bacteroidota</taxon>
        <taxon>Sphingobacteriia</taxon>
        <taxon>Sphingobacteriales</taxon>
        <taxon>Sphingobacteriaceae</taxon>
        <taxon>Daejeonella</taxon>
    </lineage>
</organism>
<accession>A0A1T5AZY1</accession>